<reference evidence="3" key="1">
    <citation type="submission" date="2021-06" db="EMBL/GenBank/DDBJ databases">
        <authorList>
            <person name="Kallberg Y."/>
            <person name="Tangrot J."/>
            <person name="Rosling A."/>
        </authorList>
    </citation>
    <scope>NUCLEOTIDE SEQUENCE</scope>
    <source>
        <strain evidence="3">BR232B</strain>
    </source>
</reference>
<feature type="region of interest" description="Disordered" evidence="2">
    <location>
        <begin position="110"/>
        <end position="137"/>
    </location>
</feature>
<dbReference type="EMBL" id="CAJVPI010003993">
    <property type="protein sequence ID" value="CAG8664147.1"/>
    <property type="molecule type" value="Genomic_DNA"/>
</dbReference>
<evidence type="ECO:0000313" key="3">
    <source>
        <dbReference type="EMBL" id="CAG8664147.1"/>
    </source>
</evidence>
<evidence type="ECO:0000256" key="2">
    <source>
        <dbReference type="SAM" id="MobiDB-lite"/>
    </source>
</evidence>
<evidence type="ECO:0000313" key="4">
    <source>
        <dbReference type="Proteomes" id="UP000789739"/>
    </source>
</evidence>
<keyword evidence="1" id="KW-0175">Coiled coil</keyword>
<gene>
    <name evidence="3" type="ORF">PBRASI_LOCUS10952</name>
</gene>
<feature type="coiled-coil region" evidence="1">
    <location>
        <begin position="5"/>
        <end position="63"/>
    </location>
</feature>
<comment type="caution">
    <text evidence="3">The sequence shown here is derived from an EMBL/GenBank/DDBJ whole genome shotgun (WGS) entry which is preliminary data.</text>
</comment>
<keyword evidence="4" id="KW-1185">Reference proteome</keyword>
<name>A0A9N9E4Q0_9GLOM</name>
<proteinExistence type="predicted"/>
<sequence length="168" mass="18771">TIAELRKENAKIPELEKKFAEIKSENVKLKRIIEENEKRNVRVEELEQKNIELETRLAILEQGKEEKSISTEDVAHSPVNFNDSLKQIVLPCGDTPISASSKLPEAEVSISTSSHLVSASDNKSRPSISILPDDSEEKRKSVIDKVLKQFPYLSSKYSRPEGASPKGS</sequence>
<evidence type="ECO:0000256" key="1">
    <source>
        <dbReference type="SAM" id="Coils"/>
    </source>
</evidence>
<dbReference type="Proteomes" id="UP000789739">
    <property type="component" value="Unassembled WGS sequence"/>
</dbReference>
<organism evidence="3 4">
    <name type="scientific">Paraglomus brasilianum</name>
    <dbReference type="NCBI Taxonomy" id="144538"/>
    <lineage>
        <taxon>Eukaryota</taxon>
        <taxon>Fungi</taxon>
        <taxon>Fungi incertae sedis</taxon>
        <taxon>Mucoromycota</taxon>
        <taxon>Glomeromycotina</taxon>
        <taxon>Glomeromycetes</taxon>
        <taxon>Paraglomerales</taxon>
        <taxon>Paraglomeraceae</taxon>
        <taxon>Paraglomus</taxon>
    </lineage>
</organism>
<dbReference type="AlphaFoldDB" id="A0A9N9E4Q0"/>
<protein>
    <submittedName>
        <fullName evidence="3">7162_t:CDS:1</fullName>
    </submittedName>
</protein>
<accession>A0A9N9E4Q0</accession>
<feature type="compositionally biased region" description="Polar residues" evidence="2">
    <location>
        <begin position="110"/>
        <end position="127"/>
    </location>
</feature>
<feature type="non-terminal residue" evidence="3">
    <location>
        <position position="1"/>
    </location>
</feature>